<protein>
    <submittedName>
        <fullName evidence="2">Uncharacterized protein</fullName>
    </submittedName>
</protein>
<keyword evidence="1" id="KW-1133">Transmembrane helix</keyword>
<evidence type="ECO:0000256" key="1">
    <source>
        <dbReference type="SAM" id="Phobius"/>
    </source>
</evidence>
<evidence type="ECO:0000313" key="2">
    <source>
        <dbReference type="EMBL" id="MCC8392023.1"/>
    </source>
</evidence>
<dbReference type="Proteomes" id="UP001431019">
    <property type="component" value="Unassembled WGS sequence"/>
</dbReference>
<sequence length="80" mass="8757">MTYKTARSLAALSEAPYWRTIEMEANDPHSAAPPTDDEVERVVRAGPGGAIALAGVATVIMMAIWFAFYFFAFLPRGIIH</sequence>
<reference evidence="2 3" key="1">
    <citation type="submission" date="2021-11" db="EMBL/GenBank/DDBJ databases">
        <authorList>
            <person name="Oh E.-T."/>
            <person name="Kim S.-B."/>
        </authorList>
    </citation>
    <scope>NUCLEOTIDE SEQUENCE [LARGE SCALE GENOMIC DNA]</scope>
    <source>
        <strain evidence="2 3">MMS20-SJTR3</strain>
    </source>
</reference>
<organism evidence="2 3">
    <name type="scientific">Paraburkholderia sejongensis</name>
    <dbReference type="NCBI Taxonomy" id="2886946"/>
    <lineage>
        <taxon>Bacteria</taxon>
        <taxon>Pseudomonadati</taxon>
        <taxon>Pseudomonadota</taxon>
        <taxon>Betaproteobacteria</taxon>
        <taxon>Burkholderiales</taxon>
        <taxon>Burkholderiaceae</taxon>
        <taxon>Paraburkholderia</taxon>
    </lineage>
</organism>
<keyword evidence="3" id="KW-1185">Reference proteome</keyword>
<name>A0ABS8JQN2_9BURK</name>
<proteinExistence type="predicted"/>
<evidence type="ECO:0000313" key="3">
    <source>
        <dbReference type="Proteomes" id="UP001431019"/>
    </source>
</evidence>
<dbReference type="EMBL" id="JAJITD010000002">
    <property type="protein sequence ID" value="MCC8392023.1"/>
    <property type="molecule type" value="Genomic_DNA"/>
</dbReference>
<comment type="caution">
    <text evidence="2">The sequence shown here is derived from an EMBL/GenBank/DDBJ whole genome shotgun (WGS) entry which is preliminary data.</text>
</comment>
<feature type="transmembrane region" description="Helical" evidence="1">
    <location>
        <begin position="50"/>
        <end position="74"/>
    </location>
</feature>
<keyword evidence="1" id="KW-0812">Transmembrane</keyword>
<keyword evidence="1" id="KW-0472">Membrane</keyword>
<gene>
    <name evidence="2" type="ORF">LJ656_05430</name>
</gene>
<dbReference type="RefSeq" id="WP_230508381.1">
    <property type="nucleotide sequence ID" value="NZ_JAJITD010000002.1"/>
</dbReference>
<accession>A0ABS8JQN2</accession>